<name>A0A317PKM9_9HYPH</name>
<feature type="transmembrane region" description="Helical" evidence="1">
    <location>
        <begin position="6"/>
        <end position="32"/>
    </location>
</feature>
<keyword evidence="1" id="KW-0812">Transmembrane</keyword>
<dbReference type="EMBL" id="QGTR01000003">
    <property type="protein sequence ID" value="PWW00590.1"/>
    <property type="molecule type" value="Genomic_DNA"/>
</dbReference>
<proteinExistence type="predicted"/>
<dbReference type="OrthoDB" id="8305240at2"/>
<keyword evidence="3" id="KW-1185">Reference proteome</keyword>
<accession>A0A317PKM9</accession>
<sequence>MNRLISILAGVGLLAVTLAGLGLALVIGLLGAMTFGMVRLMRPKPVYARRVPPRDTEQAGHAQPYRVWNDGRGTIIDM</sequence>
<evidence type="ECO:0000313" key="3">
    <source>
        <dbReference type="Proteomes" id="UP000246352"/>
    </source>
</evidence>
<keyword evidence="1" id="KW-1133">Transmembrane helix</keyword>
<reference evidence="2 3" key="1">
    <citation type="submission" date="2018-05" db="EMBL/GenBank/DDBJ databases">
        <title>Genomic Encyclopedia of Type Strains, Phase IV (KMG-IV): sequencing the most valuable type-strain genomes for metagenomic binning, comparative biology and taxonomic classification.</title>
        <authorList>
            <person name="Goeker M."/>
        </authorList>
    </citation>
    <scope>NUCLEOTIDE SEQUENCE [LARGE SCALE GENOMIC DNA]</scope>
    <source>
        <strain evidence="2 3">DSM 16791</strain>
    </source>
</reference>
<comment type="caution">
    <text evidence="2">The sequence shown here is derived from an EMBL/GenBank/DDBJ whole genome shotgun (WGS) entry which is preliminary data.</text>
</comment>
<organism evidence="2 3">
    <name type="scientific">Hoeflea marina</name>
    <dbReference type="NCBI Taxonomy" id="274592"/>
    <lineage>
        <taxon>Bacteria</taxon>
        <taxon>Pseudomonadati</taxon>
        <taxon>Pseudomonadota</taxon>
        <taxon>Alphaproteobacteria</taxon>
        <taxon>Hyphomicrobiales</taxon>
        <taxon>Rhizobiaceae</taxon>
        <taxon>Hoeflea</taxon>
    </lineage>
</organism>
<dbReference type="AlphaFoldDB" id="A0A317PKM9"/>
<gene>
    <name evidence="2" type="ORF">DFR52_103797</name>
</gene>
<keyword evidence="1" id="KW-0472">Membrane</keyword>
<protein>
    <submittedName>
        <fullName evidence="2">Uncharacterized protein</fullName>
    </submittedName>
</protein>
<dbReference type="RefSeq" id="WP_110032788.1">
    <property type="nucleotide sequence ID" value="NZ_QGTR01000003.1"/>
</dbReference>
<dbReference type="Proteomes" id="UP000246352">
    <property type="component" value="Unassembled WGS sequence"/>
</dbReference>
<evidence type="ECO:0000256" key="1">
    <source>
        <dbReference type="SAM" id="Phobius"/>
    </source>
</evidence>
<evidence type="ECO:0000313" key="2">
    <source>
        <dbReference type="EMBL" id="PWW00590.1"/>
    </source>
</evidence>